<keyword evidence="5" id="KW-0539">Nucleus</keyword>
<dbReference type="AlphaFoldDB" id="A0A7E6EIJ8"/>
<feature type="domain" description="BHLH" evidence="6">
    <location>
        <begin position="80"/>
        <end position="132"/>
    </location>
</feature>
<keyword evidence="7" id="KW-1185">Reference proteome</keyword>
<dbReference type="GO" id="GO:0005634">
    <property type="term" value="C:nucleus"/>
    <property type="evidence" value="ECO:0007669"/>
    <property type="project" value="UniProtKB-SubCell"/>
</dbReference>
<dbReference type="GO" id="GO:0030154">
    <property type="term" value="P:cell differentiation"/>
    <property type="evidence" value="ECO:0007669"/>
    <property type="project" value="TreeGrafter"/>
</dbReference>
<dbReference type="InterPro" id="IPR026052">
    <property type="entry name" value="DNA-bd_prot-inh"/>
</dbReference>
<dbReference type="GO" id="GO:0046983">
    <property type="term" value="F:protein dimerization activity"/>
    <property type="evidence" value="ECO:0007669"/>
    <property type="project" value="InterPro"/>
</dbReference>
<evidence type="ECO:0000256" key="5">
    <source>
        <dbReference type="ARBA" id="ARBA00023242"/>
    </source>
</evidence>
<dbReference type="SUPFAM" id="SSF47459">
    <property type="entry name" value="HLH, helix-loop-helix DNA-binding domain"/>
    <property type="match status" value="1"/>
</dbReference>
<evidence type="ECO:0000313" key="7">
    <source>
        <dbReference type="Proteomes" id="UP000515154"/>
    </source>
</evidence>
<dbReference type="GO" id="GO:0005737">
    <property type="term" value="C:cytoplasm"/>
    <property type="evidence" value="ECO:0007669"/>
    <property type="project" value="InterPro"/>
</dbReference>
<dbReference type="InterPro" id="IPR036638">
    <property type="entry name" value="HLH_DNA-bd_sf"/>
</dbReference>
<keyword evidence="2" id="KW-0678">Repressor</keyword>
<dbReference type="GO" id="GO:0000122">
    <property type="term" value="P:negative regulation of transcription by RNA polymerase II"/>
    <property type="evidence" value="ECO:0007669"/>
    <property type="project" value="InterPro"/>
</dbReference>
<dbReference type="RefSeq" id="XP_036354800.1">
    <property type="nucleotide sequence ID" value="XM_036498907.1"/>
</dbReference>
<gene>
    <name evidence="8" type="primary">LOC115228298</name>
</gene>
<comment type="subcellular location">
    <subcellularLocation>
        <location evidence="1">Nucleus</location>
    </subcellularLocation>
</comment>
<accession>A0A7E6EIJ8</accession>
<proteinExistence type="predicted"/>
<dbReference type="GO" id="GO:0032922">
    <property type="term" value="P:circadian regulation of gene expression"/>
    <property type="evidence" value="ECO:0007669"/>
    <property type="project" value="TreeGrafter"/>
</dbReference>
<keyword evidence="4" id="KW-0804">Transcription</keyword>
<dbReference type="CDD" id="cd19684">
    <property type="entry name" value="bHLH_dnHLH_ID"/>
    <property type="match status" value="1"/>
</dbReference>
<dbReference type="Pfam" id="PF00010">
    <property type="entry name" value="HLH"/>
    <property type="match status" value="1"/>
</dbReference>
<reference evidence="8" key="1">
    <citation type="submission" date="2025-08" db="UniProtKB">
        <authorList>
            <consortium name="RefSeq"/>
        </authorList>
    </citation>
    <scope>IDENTIFICATION</scope>
</reference>
<sequence>MTTSVKGKRFESREEILRKATAELHNLSREGPEVIAAVAEPLRENLEDLGLSNMKAISHPFSLKHNGDMGLRHGENCRVTKGTAKPNEGDIMTPEMQECFQKLINLVPTIPRTHKISKVQLLQHVIDYILDLEVALDYPNFVQSPPPQLINTASALFNRTPLSEKVDPNPIVSHEVIVVRITDPDLERSDHDHFCYP</sequence>
<evidence type="ECO:0000256" key="3">
    <source>
        <dbReference type="ARBA" id="ARBA00023015"/>
    </source>
</evidence>
<dbReference type="InterPro" id="IPR011598">
    <property type="entry name" value="bHLH_dom"/>
</dbReference>
<evidence type="ECO:0000256" key="4">
    <source>
        <dbReference type="ARBA" id="ARBA00023163"/>
    </source>
</evidence>
<evidence type="ECO:0000256" key="2">
    <source>
        <dbReference type="ARBA" id="ARBA00022491"/>
    </source>
</evidence>
<evidence type="ECO:0000313" key="8">
    <source>
        <dbReference type="RefSeq" id="XP_036354800.1"/>
    </source>
</evidence>
<evidence type="ECO:0000256" key="1">
    <source>
        <dbReference type="ARBA" id="ARBA00004123"/>
    </source>
</evidence>
<organism evidence="7 8">
    <name type="scientific">Octopus sinensis</name>
    <name type="common">East Asian common octopus</name>
    <dbReference type="NCBI Taxonomy" id="2607531"/>
    <lineage>
        <taxon>Eukaryota</taxon>
        <taxon>Metazoa</taxon>
        <taxon>Spiralia</taxon>
        <taxon>Lophotrochozoa</taxon>
        <taxon>Mollusca</taxon>
        <taxon>Cephalopoda</taxon>
        <taxon>Coleoidea</taxon>
        <taxon>Octopodiformes</taxon>
        <taxon>Octopoda</taxon>
        <taxon>Incirrata</taxon>
        <taxon>Octopodidae</taxon>
        <taxon>Octopus</taxon>
    </lineage>
</organism>
<keyword evidence="3" id="KW-0805">Transcription regulation</keyword>
<dbReference type="PANTHER" id="PTHR11723:SF17">
    <property type="entry name" value="PROTEIN EXTRA-MACROCHAETAE"/>
    <property type="match status" value="1"/>
</dbReference>
<dbReference type="PANTHER" id="PTHR11723">
    <property type="entry name" value="DNA-BINDING PROTEIN INHIBITOR"/>
    <property type="match status" value="1"/>
</dbReference>
<evidence type="ECO:0000259" key="6">
    <source>
        <dbReference type="PROSITE" id="PS50888"/>
    </source>
</evidence>
<dbReference type="Gene3D" id="4.10.280.10">
    <property type="entry name" value="Helix-loop-helix DNA-binding domain"/>
    <property type="match status" value="1"/>
</dbReference>
<dbReference type="KEGG" id="osn:115228298"/>
<dbReference type="Proteomes" id="UP000515154">
    <property type="component" value="Unplaced"/>
</dbReference>
<protein>
    <submittedName>
        <fullName evidence="8">DNA-binding protein inhibitor ID-2</fullName>
    </submittedName>
</protein>
<dbReference type="PROSITE" id="PS50888">
    <property type="entry name" value="BHLH"/>
    <property type="match status" value="1"/>
</dbReference>
<name>A0A7E6EIJ8_9MOLL</name>